<dbReference type="PANTHER" id="PTHR33446:SF2">
    <property type="entry name" value="PROTEIN TONB"/>
    <property type="match status" value="1"/>
</dbReference>
<evidence type="ECO:0000256" key="7">
    <source>
        <dbReference type="ARBA" id="ARBA00022927"/>
    </source>
</evidence>
<keyword evidence="14" id="KW-1185">Reference proteome</keyword>
<evidence type="ECO:0000256" key="4">
    <source>
        <dbReference type="ARBA" id="ARBA00022475"/>
    </source>
</evidence>
<sequence length="281" mass="31619">MNPKELLTADFLDILFEGRNKAYGAYDLRVTYPKRVRNALIGMIIFILLSLLLYGFELYMQKQESLHPKPKIADVKLTEVKLPNKNEPPPPPPPPPPPQEIKFKSAVKFTPPKVVKDEDVKPEELPPDISQIQNKVISTRNIKGDPNGIDPNLVQSSSGTGVTAAPKEDNRVFQFVEQMPRFPGSINDDDSQQKIMEYLRNHIQYPPVARDNGIQGTVTVMFVVWSDGTIRDVHTVGPHLGGGLEEEAIRVIKSMPRWIPGRQNGRAVNVQFTIPVRFVLQ</sequence>
<comment type="similarity">
    <text evidence="2">Belongs to the TonB family.</text>
</comment>
<name>A0A1I7NF71_9BACT</name>
<dbReference type="InterPro" id="IPR006260">
    <property type="entry name" value="TonB/TolA_C"/>
</dbReference>
<evidence type="ECO:0000313" key="13">
    <source>
        <dbReference type="EMBL" id="SFV33322.1"/>
    </source>
</evidence>
<evidence type="ECO:0000256" key="10">
    <source>
        <dbReference type="SAM" id="MobiDB-lite"/>
    </source>
</evidence>
<organism evidence="13 14">
    <name type="scientific">Thermoflavifilum thermophilum</name>
    <dbReference type="NCBI Taxonomy" id="1393122"/>
    <lineage>
        <taxon>Bacteria</taxon>
        <taxon>Pseudomonadati</taxon>
        <taxon>Bacteroidota</taxon>
        <taxon>Chitinophagia</taxon>
        <taxon>Chitinophagales</taxon>
        <taxon>Chitinophagaceae</taxon>
        <taxon>Thermoflavifilum</taxon>
    </lineage>
</organism>
<evidence type="ECO:0000256" key="2">
    <source>
        <dbReference type="ARBA" id="ARBA00006555"/>
    </source>
</evidence>
<keyword evidence="8 11" id="KW-1133">Transmembrane helix</keyword>
<evidence type="ECO:0000256" key="6">
    <source>
        <dbReference type="ARBA" id="ARBA00022692"/>
    </source>
</evidence>
<evidence type="ECO:0000256" key="3">
    <source>
        <dbReference type="ARBA" id="ARBA00022448"/>
    </source>
</evidence>
<evidence type="ECO:0000256" key="9">
    <source>
        <dbReference type="ARBA" id="ARBA00023136"/>
    </source>
</evidence>
<protein>
    <submittedName>
        <fullName evidence="13">Outer membrane transport energization protein TonB (TC 2.C.1.1.1)</fullName>
    </submittedName>
</protein>
<dbReference type="PANTHER" id="PTHR33446">
    <property type="entry name" value="PROTEIN TONB-RELATED"/>
    <property type="match status" value="1"/>
</dbReference>
<dbReference type="GO" id="GO:0055085">
    <property type="term" value="P:transmembrane transport"/>
    <property type="evidence" value="ECO:0007669"/>
    <property type="project" value="InterPro"/>
</dbReference>
<proteinExistence type="inferred from homology"/>
<keyword evidence="4" id="KW-1003">Cell membrane</keyword>
<dbReference type="PROSITE" id="PS52015">
    <property type="entry name" value="TONB_CTD"/>
    <property type="match status" value="1"/>
</dbReference>
<feature type="region of interest" description="Disordered" evidence="10">
    <location>
        <begin position="82"/>
        <end position="101"/>
    </location>
</feature>
<dbReference type="GO" id="GO:0015031">
    <property type="term" value="P:protein transport"/>
    <property type="evidence" value="ECO:0007669"/>
    <property type="project" value="UniProtKB-KW"/>
</dbReference>
<dbReference type="InterPro" id="IPR051045">
    <property type="entry name" value="TonB-dependent_transducer"/>
</dbReference>
<evidence type="ECO:0000256" key="1">
    <source>
        <dbReference type="ARBA" id="ARBA00004383"/>
    </source>
</evidence>
<keyword evidence="9 11" id="KW-0472">Membrane</keyword>
<dbReference type="Gene3D" id="3.30.1150.10">
    <property type="match status" value="1"/>
</dbReference>
<dbReference type="GO" id="GO:0031992">
    <property type="term" value="F:energy transducer activity"/>
    <property type="evidence" value="ECO:0007669"/>
    <property type="project" value="InterPro"/>
</dbReference>
<feature type="compositionally biased region" description="Pro residues" evidence="10">
    <location>
        <begin position="86"/>
        <end position="99"/>
    </location>
</feature>
<accession>A0A1I7NF71</accession>
<dbReference type="NCBIfam" id="TIGR01352">
    <property type="entry name" value="tonB_Cterm"/>
    <property type="match status" value="1"/>
</dbReference>
<dbReference type="InterPro" id="IPR037682">
    <property type="entry name" value="TonB_C"/>
</dbReference>
<gene>
    <name evidence="13" type="ORF">SAMN05660895_1637</name>
</gene>
<dbReference type="PRINTS" id="PR01374">
    <property type="entry name" value="TONBPROTEIN"/>
</dbReference>
<evidence type="ECO:0000259" key="12">
    <source>
        <dbReference type="PROSITE" id="PS52015"/>
    </source>
</evidence>
<feature type="domain" description="TonB C-terminal" evidence="12">
    <location>
        <begin position="190"/>
        <end position="281"/>
    </location>
</feature>
<dbReference type="RefSeq" id="WP_092459679.1">
    <property type="nucleotide sequence ID" value="NZ_FPCJ01000001.1"/>
</dbReference>
<dbReference type="GO" id="GO:0030288">
    <property type="term" value="C:outer membrane-bounded periplasmic space"/>
    <property type="evidence" value="ECO:0007669"/>
    <property type="project" value="InterPro"/>
</dbReference>
<evidence type="ECO:0000256" key="8">
    <source>
        <dbReference type="ARBA" id="ARBA00022989"/>
    </source>
</evidence>
<reference evidence="14" key="1">
    <citation type="submission" date="2016-10" db="EMBL/GenBank/DDBJ databases">
        <authorList>
            <person name="Varghese N."/>
            <person name="Submissions S."/>
        </authorList>
    </citation>
    <scope>NUCLEOTIDE SEQUENCE [LARGE SCALE GENOMIC DNA]</scope>
    <source>
        <strain evidence="14">DSM 14807</strain>
    </source>
</reference>
<dbReference type="EMBL" id="FPCJ01000001">
    <property type="protein sequence ID" value="SFV33322.1"/>
    <property type="molecule type" value="Genomic_DNA"/>
</dbReference>
<dbReference type="Proteomes" id="UP000199537">
    <property type="component" value="Unassembled WGS sequence"/>
</dbReference>
<evidence type="ECO:0000256" key="11">
    <source>
        <dbReference type="SAM" id="Phobius"/>
    </source>
</evidence>
<keyword evidence="5" id="KW-0997">Cell inner membrane</keyword>
<dbReference type="OrthoDB" id="1039448at2"/>
<evidence type="ECO:0000313" key="14">
    <source>
        <dbReference type="Proteomes" id="UP000199537"/>
    </source>
</evidence>
<dbReference type="STRING" id="1393122.SAMN05660895_1637"/>
<keyword evidence="6 11" id="KW-0812">Transmembrane</keyword>
<dbReference type="InterPro" id="IPR003538">
    <property type="entry name" value="TonB"/>
</dbReference>
<comment type="subcellular location">
    <subcellularLocation>
        <location evidence="1">Cell inner membrane</location>
        <topology evidence="1">Single-pass membrane protein</topology>
        <orientation evidence="1">Periplasmic side</orientation>
    </subcellularLocation>
</comment>
<dbReference type="GO" id="GO:0098797">
    <property type="term" value="C:plasma membrane protein complex"/>
    <property type="evidence" value="ECO:0007669"/>
    <property type="project" value="TreeGrafter"/>
</dbReference>
<keyword evidence="7" id="KW-0653">Protein transport</keyword>
<evidence type="ECO:0000256" key="5">
    <source>
        <dbReference type="ARBA" id="ARBA00022519"/>
    </source>
</evidence>
<dbReference type="Pfam" id="PF03544">
    <property type="entry name" value="TonB_C"/>
    <property type="match status" value="1"/>
</dbReference>
<feature type="transmembrane region" description="Helical" evidence="11">
    <location>
        <begin position="39"/>
        <end position="59"/>
    </location>
</feature>
<dbReference type="GO" id="GO:0015891">
    <property type="term" value="P:siderophore transport"/>
    <property type="evidence" value="ECO:0007669"/>
    <property type="project" value="InterPro"/>
</dbReference>
<dbReference type="SUPFAM" id="SSF74653">
    <property type="entry name" value="TolA/TonB C-terminal domain"/>
    <property type="match status" value="1"/>
</dbReference>
<keyword evidence="3" id="KW-0813">Transport</keyword>
<dbReference type="AlphaFoldDB" id="A0A1I7NF71"/>